<dbReference type="PANTHER" id="PTHR45772">
    <property type="entry name" value="CONSERVED COMPONENT OF ABC TRANSPORTER FOR NATURAL AMINO ACIDS-RELATED"/>
    <property type="match status" value="1"/>
</dbReference>
<dbReference type="Gene3D" id="3.40.50.300">
    <property type="entry name" value="P-loop containing nucleotide triphosphate hydrolases"/>
    <property type="match status" value="1"/>
</dbReference>
<dbReference type="SUPFAM" id="SSF52540">
    <property type="entry name" value="P-loop containing nucleoside triphosphate hydrolases"/>
    <property type="match status" value="1"/>
</dbReference>
<sequence length="308" mass="34552">MTATPLRRRLKRMLRHEDQARATRRPVSGRKSGLEHALEVRNVSLRFGGVRALSEVSFAVNHGELFSIIGPNGAGKTSVVNCISGRYQPSEGQLFYHGRDITGLKPNARASLGIGRTFQNLALFHHMSVLDNIMVGRHHLLKNNFFTGALYWFGARREELAHREKVEEIIDFLDLQSVRKATAGTLSYGLRKRVELARAMALEPTLILLDEPMAGMNFEEKEDMARYIVDLNEEFGMTVVMIEHDMGVVMDISNRVVVLDFGRKIAEGEPAEVLADPHVRRAYLGEEDEVLVDPDDAPDHPTVAERVA</sequence>
<proteinExistence type="predicted"/>
<dbReference type="InterPro" id="IPR003593">
    <property type="entry name" value="AAA+_ATPase"/>
</dbReference>
<keyword evidence="1" id="KW-0813">Transport</keyword>
<dbReference type="InterPro" id="IPR027417">
    <property type="entry name" value="P-loop_NTPase"/>
</dbReference>
<evidence type="ECO:0000256" key="4">
    <source>
        <dbReference type="ARBA" id="ARBA00024722"/>
    </source>
</evidence>
<dbReference type="HOGENOM" id="CLU_000604_1_2_5"/>
<organism evidence="6">
    <name type="scientific">Rhodopseudomonas palustris (strain ATCC BAA-98 / CGA009)</name>
    <dbReference type="NCBI Taxonomy" id="258594"/>
    <lineage>
        <taxon>Bacteria</taxon>
        <taxon>Pseudomonadati</taxon>
        <taxon>Pseudomonadota</taxon>
        <taxon>Alphaproteobacteria</taxon>
        <taxon>Hyphomicrobiales</taxon>
        <taxon>Nitrobacteraceae</taxon>
        <taxon>Rhodopseudomonas</taxon>
    </lineage>
</organism>
<accession>Q6N2K9</accession>
<feature type="domain" description="ABC transporter" evidence="5">
    <location>
        <begin position="38"/>
        <end position="286"/>
    </location>
</feature>
<dbReference type="InterPro" id="IPR051120">
    <property type="entry name" value="ABC_AA/LPS_Transport"/>
</dbReference>
<dbReference type="GO" id="GO:0005886">
    <property type="term" value="C:plasma membrane"/>
    <property type="evidence" value="ECO:0007669"/>
    <property type="project" value="TreeGrafter"/>
</dbReference>
<dbReference type="eggNOG" id="COG0411">
    <property type="taxonomic scope" value="Bacteria"/>
</dbReference>
<evidence type="ECO:0000256" key="2">
    <source>
        <dbReference type="ARBA" id="ARBA00022741"/>
    </source>
</evidence>
<dbReference type="PANTHER" id="PTHR45772:SF1">
    <property type="entry name" value="ABC TRANSPORTER ATP-BINDING PROTEIN"/>
    <property type="match status" value="1"/>
</dbReference>
<dbReference type="SMART" id="SM00382">
    <property type="entry name" value="AAA"/>
    <property type="match status" value="1"/>
</dbReference>
<name>Q6N2K9_RHOPA</name>
<reference evidence="6" key="1">
    <citation type="journal article" date="2004" name="Nat. Biotechnol.">
        <title>Complete genome sequence of the metabolically versatile photosynthetic bacterium Rhodopseudomonas palustris.</title>
        <authorList>
            <person name="Larimer F.W."/>
            <person name="Chain P."/>
            <person name="Hauser L."/>
            <person name="Lamerdin J."/>
            <person name="Malfatti S."/>
            <person name="Do L."/>
            <person name="Land M.L."/>
            <person name="Pelletier D.A."/>
            <person name="Beatty J.T."/>
            <person name="Lang A.S."/>
            <person name="Tabita F.R."/>
            <person name="Gibson J.L."/>
            <person name="Hanson T.E."/>
            <person name="Bobst C."/>
            <person name="Torres J.L."/>
            <person name="Peres C."/>
            <person name="Harrison F.H."/>
            <person name="Gibson J."/>
            <person name="Harwood C.S."/>
        </authorList>
    </citation>
    <scope>NUCLEOTIDE SEQUENCE [LARGE SCALE GENOMIC DNA]</scope>
    <source>
        <strain evidence="6">CGA009</strain>
    </source>
</reference>
<dbReference type="GO" id="GO:0016887">
    <property type="term" value="F:ATP hydrolysis activity"/>
    <property type="evidence" value="ECO:0007669"/>
    <property type="project" value="InterPro"/>
</dbReference>
<dbReference type="InterPro" id="IPR003439">
    <property type="entry name" value="ABC_transporter-like_ATP-bd"/>
</dbReference>
<comment type="function">
    <text evidence="4">Involved in beta-(1--&gt;2)glucan export. Transmembrane domains (TMD) form a pore in the inner membrane and the ATP-binding domain (NBD) is responsible for energy generation.</text>
</comment>
<gene>
    <name evidence="6" type="ordered locus">RPA4041</name>
</gene>
<evidence type="ECO:0000256" key="1">
    <source>
        <dbReference type="ARBA" id="ARBA00022448"/>
    </source>
</evidence>
<dbReference type="AlphaFoldDB" id="Q6N2K9"/>
<dbReference type="STRING" id="258594.RPA4041"/>
<dbReference type="InterPro" id="IPR032823">
    <property type="entry name" value="BCA_ABC_TP_C"/>
</dbReference>
<dbReference type="EMBL" id="BX572606">
    <property type="protein sequence ID" value="CAE29482.1"/>
    <property type="molecule type" value="Genomic_DNA"/>
</dbReference>
<dbReference type="Pfam" id="PF12399">
    <property type="entry name" value="BCA_ABC_TP_C"/>
    <property type="match status" value="1"/>
</dbReference>
<evidence type="ECO:0000256" key="3">
    <source>
        <dbReference type="ARBA" id="ARBA00022840"/>
    </source>
</evidence>
<dbReference type="CDD" id="cd03219">
    <property type="entry name" value="ABC_Mj1267_LivG_branched"/>
    <property type="match status" value="1"/>
</dbReference>
<keyword evidence="2" id="KW-0547">Nucleotide-binding</keyword>
<protein>
    <submittedName>
        <fullName evidence="6">Branched-chain amino acid ABC transport system ATP-binding protein</fullName>
    </submittedName>
</protein>
<keyword evidence="3 6" id="KW-0067">ATP-binding</keyword>
<dbReference type="Pfam" id="PF00005">
    <property type="entry name" value="ABC_tran"/>
    <property type="match status" value="1"/>
</dbReference>
<evidence type="ECO:0000259" key="5">
    <source>
        <dbReference type="PROSITE" id="PS50893"/>
    </source>
</evidence>
<dbReference type="PhylomeDB" id="Q6N2K9"/>
<dbReference type="GO" id="GO:0005524">
    <property type="term" value="F:ATP binding"/>
    <property type="evidence" value="ECO:0007669"/>
    <property type="project" value="UniProtKB-KW"/>
</dbReference>
<dbReference type="FunFam" id="3.40.50.300:FF:000421">
    <property type="entry name" value="Branched-chain amino acid ABC transporter ATP-binding protein"/>
    <property type="match status" value="1"/>
</dbReference>
<dbReference type="PROSITE" id="PS50893">
    <property type="entry name" value="ABC_TRANSPORTER_2"/>
    <property type="match status" value="1"/>
</dbReference>
<evidence type="ECO:0000313" key="6">
    <source>
        <dbReference type="EMBL" id="CAE29482.1"/>
    </source>
</evidence>